<comment type="caution">
    <text evidence="2">The sequence shown here is derived from an EMBL/GenBank/DDBJ whole genome shotgun (WGS) entry which is preliminary data.</text>
</comment>
<dbReference type="STRING" id="883156.HMPREF9282_02124"/>
<reference evidence="2 3" key="1">
    <citation type="submission" date="2012-09" db="EMBL/GenBank/DDBJ databases">
        <title>The Genome Sequence of Veillonella ratti ACS-216-V-COL6B.</title>
        <authorList>
            <consortium name="The Broad Institute Genome Sequencing Platform"/>
            <person name="Earl A."/>
            <person name="Ward D."/>
            <person name="Feldgarden M."/>
            <person name="Gevers D."/>
            <person name="Saerens B."/>
            <person name="Vaneechoutte M."/>
            <person name="Walker B."/>
            <person name="Young S.K."/>
            <person name="Zeng Q."/>
            <person name="Gargeya S."/>
            <person name="Fitzgerald M."/>
            <person name="Haas B."/>
            <person name="Abouelleil A."/>
            <person name="Alvarado L."/>
            <person name="Arachchi H.M."/>
            <person name="Berlin A."/>
            <person name="Chapman S.B."/>
            <person name="Goldberg J."/>
            <person name="Griggs A."/>
            <person name="Gujja S."/>
            <person name="Hansen M."/>
            <person name="Howarth C."/>
            <person name="Imamovic A."/>
            <person name="Larimer J."/>
            <person name="McCowen C."/>
            <person name="Montmayeur A."/>
            <person name="Murphy C."/>
            <person name="Neiman D."/>
            <person name="Pearson M."/>
            <person name="Priest M."/>
            <person name="Roberts A."/>
            <person name="Saif S."/>
            <person name="Shea T."/>
            <person name="Sisk P."/>
            <person name="Sykes S."/>
            <person name="Wortman J."/>
            <person name="Nusbaum C."/>
            <person name="Birren B."/>
        </authorList>
    </citation>
    <scope>NUCLEOTIDE SEQUENCE [LARGE SCALE GENOMIC DNA]</scope>
    <source>
        <strain evidence="2 3">ACS-216-V-Col6b</strain>
    </source>
</reference>
<dbReference type="AlphaFoldDB" id="K9DEW3"/>
<gene>
    <name evidence="2" type="ORF">HMPREF9282_02124</name>
</gene>
<dbReference type="RefSeq" id="WP_006557008.1">
    <property type="nucleotide sequence ID" value="NZ_JH992939.1"/>
</dbReference>
<dbReference type="eggNOG" id="COG3550">
    <property type="taxonomic scope" value="Bacteria"/>
</dbReference>
<evidence type="ECO:0000313" key="3">
    <source>
        <dbReference type="Proteomes" id="UP000009891"/>
    </source>
</evidence>
<organism evidence="2 3">
    <name type="scientific">Veillonella seminalis ACS-216-V-Col6b</name>
    <dbReference type="NCBI Taxonomy" id="883156"/>
    <lineage>
        <taxon>Bacteria</taxon>
        <taxon>Bacillati</taxon>
        <taxon>Bacillota</taxon>
        <taxon>Negativicutes</taxon>
        <taxon>Veillonellales</taxon>
        <taxon>Veillonellaceae</taxon>
        <taxon>Veillonella</taxon>
    </lineage>
</organism>
<keyword evidence="3" id="KW-1185">Reference proteome</keyword>
<dbReference type="InterPro" id="IPR046748">
    <property type="entry name" value="HipA_2"/>
</dbReference>
<protein>
    <recommendedName>
        <fullName evidence="1">HipA-like kinase domain-containing protein</fullName>
    </recommendedName>
</protein>
<name>K9DEW3_9FIRM</name>
<proteinExistence type="predicted"/>
<evidence type="ECO:0000259" key="1">
    <source>
        <dbReference type="Pfam" id="PF20613"/>
    </source>
</evidence>
<accession>K9DEW3</accession>
<dbReference type="PATRIC" id="fig|883156.3.peg.2074"/>
<dbReference type="Pfam" id="PF20613">
    <property type="entry name" value="HipA_2"/>
    <property type="match status" value="1"/>
</dbReference>
<dbReference type="HOGENOM" id="CLU_042516_0_0_9"/>
<dbReference type="Gene3D" id="1.10.1070.20">
    <property type="match status" value="1"/>
</dbReference>
<sequence>MDMILKNKNKDILTFSINKIKQNIKNKDVDLYTMELNINEIKNKELIPYGMIETNDSLKNWLLQRKIPKNRAYVDEILESISEQDNPFKYIEVSYGLSLNDSYWVCPKHERNSVNWENINLYHNGFNEIIAKIAFTGDPSNVNGIVTSPEFTTAGMLKKCWHREADGNIYLYKGSSMRYSNGGQEAYLEAYASQIAKKLELPHVDYDVISFKNQNVSRCKLFTDENIGYLPISALVNNITHRDELSIYKKQLEIGEIYGTANFEDMMVFDALIHNTDRHLNNFGMLIDNNTNKILGAAPLFDHGNSLFFRANDEDYENLKDFKRDNTNYWGITYNQQAKLYLKERHIPMLEKLDGFKFKRFSSDIVDDKKIDALESYIKNRAKEFIKHIKKQMINEKKLPGRKI</sequence>
<feature type="domain" description="HipA-like kinase" evidence="1">
    <location>
        <begin position="155"/>
        <end position="304"/>
    </location>
</feature>
<evidence type="ECO:0000313" key="2">
    <source>
        <dbReference type="EMBL" id="EKU77407.1"/>
    </source>
</evidence>
<dbReference type="OrthoDB" id="9812605at2"/>
<dbReference type="Proteomes" id="UP000009891">
    <property type="component" value="Unassembled WGS sequence"/>
</dbReference>
<dbReference type="EMBL" id="AHAF01000023">
    <property type="protein sequence ID" value="EKU77407.1"/>
    <property type="molecule type" value="Genomic_DNA"/>
</dbReference>